<evidence type="ECO:0008006" key="3">
    <source>
        <dbReference type="Google" id="ProtNLM"/>
    </source>
</evidence>
<dbReference type="Gene3D" id="1.10.1660.10">
    <property type="match status" value="1"/>
</dbReference>
<dbReference type="RefSeq" id="WP_157305902.1">
    <property type="nucleotide sequence ID" value="NZ_WRXN01000003.1"/>
</dbReference>
<comment type="caution">
    <text evidence="1">The sequence shown here is derived from an EMBL/GenBank/DDBJ whole genome shotgun (WGS) entry which is preliminary data.</text>
</comment>
<accession>A0A7K1U298</accession>
<protein>
    <recommendedName>
        <fullName evidence="3">MerR family transcriptional regulator</fullName>
    </recommendedName>
</protein>
<gene>
    <name evidence="1" type="ORF">GO493_09445</name>
</gene>
<evidence type="ECO:0000313" key="2">
    <source>
        <dbReference type="Proteomes" id="UP000461730"/>
    </source>
</evidence>
<keyword evidence="2" id="KW-1185">Reference proteome</keyword>
<dbReference type="Pfam" id="PF13591">
    <property type="entry name" value="MerR_2"/>
    <property type="match status" value="1"/>
</dbReference>
<reference evidence="1 2" key="1">
    <citation type="submission" date="2019-12" db="EMBL/GenBank/DDBJ databases">
        <title>Chitinophaga sp. strain ysch24 (GDMCC 1.1355), whole genome shotgun sequence.</title>
        <authorList>
            <person name="Zhang X."/>
        </authorList>
    </citation>
    <scope>NUCLEOTIDE SEQUENCE [LARGE SCALE GENOMIC DNA]</scope>
    <source>
        <strain evidence="2">ysch24</strain>
    </source>
</reference>
<name>A0A7K1U298_9BACT</name>
<organism evidence="1 2">
    <name type="scientific">Chitinophaga tropicalis</name>
    <dbReference type="NCBI Taxonomy" id="2683588"/>
    <lineage>
        <taxon>Bacteria</taxon>
        <taxon>Pseudomonadati</taxon>
        <taxon>Bacteroidota</taxon>
        <taxon>Chitinophagia</taxon>
        <taxon>Chitinophagales</taxon>
        <taxon>Chitinophagaceae</taxon>
        <taxon>Chitinophaga</taxon>
    </lineage>
</organism>
<sequence>MQTELIAISQYCTIHEIDVSFVHSLADEGLIEVTVVEGAPFISTAQLQELEIYTRWHHDMGINTEGIDVIRQLLDKVKRMQAEIDILRNRLRIYE</sequence>
<evidence type="ECO:0000313" key="1">
    <source>
        <dbReference type="EMBL" id="MVT08481.1"/>
    </source>
</evidence>
<dbReference type="EMBL" id="WRXN01000003">
    <property type="protein sequence ID" value="MVT08481.1"/>
    <property type="molecule type" value="Genomic_DNA"/>
</dbReference>
<proteinExistence type="predicted"/>
<dbReference type="AlphaFoldDB" id="A0A7K1U298"/>
<dbReference type="Proteomes" id="UP000461730">
    <property type="component" value="Unassembled WGS sequence"/>
</dbReference>